<dbReference type="InterPro" id="IPR002575">
    <property type="entry name" value="Aminoglycoside_PTrfase"/>
</dbReference>
<proteinExistence type="predicted"/>
<evidence type="ECO:0000313" key="3">
    <source>
        <dbReference type="Proteomes" id="UP001174934"/>
    </source>
</evidence>
<comment type="caution">
    <text evidence="2">The sequence shown here is derived from an EMBL/GenBank/DDBJ whole genome shotgun (WGS) entry which is preliminary data.</text>
</comment>
<dbReference type="InterPro" id="IPR051678">
    <property type="entry name" value="AGP_Transferase"/>
</dbReference>
<accession>A0AA39X751</accession>
<sequence>MPYVIDNFDDTIDGFFAKAGASLSREKCDEFARRRYGGEIRPVDNQRANSYTITAGPSSSKIIQFRAENDLLDTRMLRLAKAVHTAVVADCLHLGWIGNPDDGPQLAIYEMDRLPGEKYVIARDSHKHDRRLNTVHSLARFFAQSWQNSLPQSSKLVNMSAIMAECYARFWALARALPPRFRPAVAEVQDALVALLDPSSRYPLVLTHSDLKAMNMLVDPESGNITGVADWASASILPFGFGLYALANVFGKMDRDGWKWFDDADELRGAFWRVFGELTGLEQDGPQMRLVKVAEKGGILIRYGTIWDSKFSGMVGCRDPHDFGGDFEYLDALLL</sequence>
<protein>
    <recommendedName>
        <fullName evidence="1">Aminoglycoside phosphotransferase domain-containing protein</fullName>
    </recommendedName>
</protein>
<organism evidence="2 3">
    <name type="scientific">Bombardia bombarda</name>
    <dbReference type="NCBI Taxonomy" id="252184"/>
    <lineage>
        <taxon>Eukaryota</taxon>
        <taxon>Fungi</taxon>
        <taxon>Dikarya</taxon>
        <taxon>Ascomycota</taxon>
        <taxon>Pezizomycotina</taxon>
        <taxon>Sordariomycetes</taxon>
        <taxon>Sordariomycetidae</taxon>
        <taxon>Sordariales</taxon>
        <taxon>Lasiosphaeriaceae</taxon>
        <taxon>Bombardia</taxon>
    </lineage>
</organism>
<keyword evidence="3" id="KW-1185">Reference proteome</keyword>
<gene>
    <name evidence="2" type="ORF">B0T17DRAFT_523014</name>
</gene>
<dbReference type="Pfam" id="PF01636">
    <property type="entry name" value="APH"/>
    <property type="match status" value="1"/>
</dbReference>
<reference evidence="2" key="1">
    <citation type="submission" date="2023-06" db="EMBL/GenBank/DDBJ databases">
        <title>Genome-scale phylogeny and comparative genomics of the fungal order Sordariales.</title>
        <authorList>
            <consortium name="Lawrence Berkeley National Laboratory"/>
            <person name="Hensen N."/>
            <person name="Bonometti L."/>
            <person name="Westerberg I."/>
            <person name="Brannstrom I.O."/>
            <person name="Guillou S."/>
            <person name="Cros-Aarteil S."/>
            <person name="Calhoun S."/>
            <person name="Haridas S."/>
            <person name="Kuo A."/>
            <person name="Mondo S."/>
            <person name="Pangilinan J."/>
            <person name="Riley R."/>
            <person name="LaButti K."/>
            <person name="Andreopoulos B."/>
            <person name="Lipzen A."/>
            <person name="Chen C."/>
            <person name="Yanf M."/>
            <person name="Daum C."/>
            <person name="Ng V."/>
            <person name="Clum A."/>
            <person name="Steindorff A."/>
            <person name="Ohm R."/>
            <person name="Martin F."/>
            <person name="Silar P."/>
            <person name="Natvig D."/>
            <person name="Lalanne C."/>
            <person name="Gautier V."/>
            <person name="Ament-velasquez S.L."/>
            <person name="Kruys A."/>
            <person name="Hutchinson M.I."/>
            <person name="Powell A.J."/>
            <person name="Barry K."/>
            <person name="Miller A.N."/>
            <person name="Grigoriev I.V."/>
            <person name="Debuchy R."/>
            <person name="Gladieux P."/>
            <person name="Thoren M.H."/>
            <person name="Johannesson H."/>
        </authorList>
    </citation>
    <scope>NUCLEOTIDE SEQUENCE</scope>
    <source>
        <strain evidence="2">SMH3391-2</strain>
    </source>
</reference>
<dbReference type="PANTHER" id="PTHR21310">
    <property type="entry name" value="AMINOGLYCOSIDE PHOSPHOTRANSFERASE-RELATED-RELATED"/>
    <property type="match status" value="1"/>
</dbReference>
<dbReference type="SUPFAM" id="SSF56112">
    <property type="entry name" value="Protein kinase-like (PK-like)"/>
    <property type="match status" value="1"/>
</dbReference>
<dbReference type="PANTHER" id="PTHR21310:SF15">
    <property type="entry name" value="AMINOGLYCOSIDE PHOSPHOTRANSFERASE DOMAIN-CONTAINING PROTEIN"/>
    <property type="match status" value="1"/>
</dbReference>
<dbReference type="InterPro" id="IPR011009">
    <property type="entry name" value="Kinase-like_dom_sf"/>
</dbReference>
<evidence type="ECO:0000259" key="1">
    <source>
        <dbReference type="Pfam" id="PF01636"/>
    </source>
</evidence>
<dbReference type="AlphaFoldDB" id="A0AA39X751"/>
<feature type="domain" description="Aminoglycoside phosphotransferase" evidence="1">
    <location>
        <begin position="91"/>
        <end position="254"/>
    </location>
</feature>
<dbReference type="Gene3D" id="3.90.1200.10">
    <property type="match status" value="1"/>
</dbReference>
<evidence type="ECO:0000313" key="2">
    <source>
        <dbReference type="EMBL" id="KAK0628546.1"/>
    </source>
</evidence>
<name>A0AA39X751_9PEZI</name>
<dbReference type="EMBL" id="JAULSR010000002">
    <property type="protein sequence ID" value="KAK0628546.1"/>
    <property type="molecule type" value="Genomic_DNA"/>
</dbReference>
<dbReference type="Proteomes" id="UP001174934">
    <property type="component" value="Unassembled WGS sequence"/>
</dbReference>